<evidence type="ECO:0000259" key="2">
    <source>
        <dbReference type="Pfam" id="PF13439"/>
    </source>
</evidence>
<feature type="domain" description="Glycosyl transferase family 1" evidence="1">
    <location>
        <begin position="224"/>
        <end position="345"/>
    </location>
</feature>
<reference evidence="3" key="1">
    <citation type="journal article" date="2021" name="Proc. Natl. Acad. Sci. U.S.A.">
        <title>Global biogeography of chemosynthetic symbionts reveals both localized and globally distributed symbiont groups. .</title>
        <authorList>
            <person name="Osvatic J.T."/>
            <person name="Wilkins L.G.E."/>
            <person name="Leibrecht L."/>
            <person name="Leray M."/>
            <person name="Zauner S."/>
            <person name="Polzin J."/>
            <person name="Camacho Y."/>
            <person name="Gros O."/>
            <person name="van Gils J.A."/>
            <person name="Eisen J.A."/>
            <person name="Petersen J.M."/>
            <person name="Yuen B."/>
        </authorList>
    </citation>
    <scope>NUCLEOTIDE SEQUENCE</scope>
    <source>
        <strain evidence="3">MAGL173</strain>
    </source>
</reference>
<keyword evidence="3" id="KW-0808">Transferase</keyword>
<proteinExistence type="predicted"/>
<dbReference type="AlphaFoldDB" id="A0A9E4K546"/>
<dbReference type="Proteomes" id="UP000886687">
    <property type="component" value="Unassembled WGS sequence"/>
</dbReference>
<dbReference type="Gene3D" id="3.40.50.2000">
    <property type="entry name" value="Glycogen Phosphorylase B"/>
    <property type="match status" value="2"/>
</dbReference>
<sequence>MKVLIINNIYYPYRIGGAEVSVQVLAEGLKKQGYEVLVIALGNVKFEQDTPKDVSFITYPYMEKLWPVVENRNIISRLAFQYVGDFIKIHASTNIRRIIHSFMPDVVHTNNLAGIGSCVWSIVSNLKVPIVHTLRDYYHLCIKQTMYNPNKSCNCSRQCKMCLITTVVRRIRSSHVNVVVGNSEHILQSHLREGYFKNARTDVVSGGLPDSFRLSNRVPTKSVNRVGYLGQIVKTKGVNDFINLAYINNSIEFLIGGDNTSLYASKLQDNNLLHNLKWMGRVDPKEFLDSIDILIVPSKWHEPLPRVIYEAYSRGVLVVATKNGGNPSVMDELPKAYRYLYESNNFELMTSTFQKAVSFVESNDFKPNILIDHSILFSESNIIDKYCRIYEGVKNFSPKSK</sequence>
<protein>
    <submittedName>
        <fullName evidence="3">Glycosyltransferase</fullName>
        <ecNumber evidence="3">2.4.-.-</ecNumber>
    </submittedName>
</protein>
<evidence type="ECO:0000313" key="4">
    <source>
        <dbReference type="Proteomes" id="UP000886687"/>
    </source>
</evidence>
<gene>
    <name evidence="3" type="ORF">JAZ04_12415</name>
</gene>
<dbReference type="EMBL" id="JAEPDI010000009">
    <property type="protein sequence ID" value="MCG7939640.1"/>
    <property type="molecule type" value="Genomic_DNA"/>
</dbReference>
<dbReference type="InterPro" id="IPR028098">
    <property type="entry name" value="Glyco_trans_4-like_N"/>
</dbReference>
<evidence type="ECO:0000259" key="1">
    <source>
        <dbReference type="Pfam" id="PF00534"/>
    </source>
</evidence>
<dbReference type="EC" id="2.4.-.-" evidence="3"/>
<comment type="caution">
    <text evidence="3">The sequence shown here is derived from an EMBL/GenBank/DDBJ whole genome shotgun (WGS) entry which is preliminary data.</text>
</comment>
<dbReference type="SUPFAM" id="SSF53756">
    <property type="entry name" value="UDP-Glycosyltransferase/glycogen phosphorylase"/>
    <property type="match status" value="1"/>
</dbReference>
<dbReference type="InterPro" id="IPR001296">
    <property type="entry name" value="Glyco_trans_1"/>
</dbReference>
<dbReference type="InterPro" id="IPR050194">
    <property type="entry name" value="Glycosyltransferase_grp1"/>
</dbReference>
<dbReference type="Pfam" id="PF00534">
    <property type="entry name" value="Glycos_transf_1"/>
    <property type="match status" value="1"/>
</dbReference>
<organism evidence="3 4">
    <name type="scientific">Candidatus Thiodiazotropha lotti</name>
    <dbReference type="NCBI Taxonomy" id="2792787"/>
    <lineage>
        <taxon>Bacteria</taxon>
        <taxon>Pseudomonadati</taxon>
        <taxon>Pseudomonadota</taxon>
        <taxon>Gammaproteobacteria</taxon>
        <taxon>Chromatiales</taxon>
        <taxon>Sedimenticolaceae</taxon>
        <taxon>Candidatus Thiodiazotropha</taxon>
    </lineage>
</organism>
<keyword evidence="3" id="KW-0328">Glycosyltransferase</keyword>
<dbReference type="PANTHER" id="PTHR45947:SF3">
    <property type="entry name" value="SULFOQUINOVOSYL TRANSFERASE SQD2"/>
    <property type="match status" value="1"/>
</dbReference>
<feature type="domain" description="Glycosyltransferase subfamily 4-like N-terminal" evidence="2">
    <location>
        <begin position="15"/>
        <end position="208"/>
    </location>
</feature>
<dbReference type="PANTHER" id="PTHR45947">
    <property type="entry name" value="SULFOQUINOVOSYL TRANSFERASE SQD2"/>
    <property type="match status" value="1"/>
</dbReference>
<name>A0A9E4K546_9GAMM</name>
<dbReference type="Pfam" id="PF13439">
    <property type="entry name" value="Glyco_transf_4"/>
    <property type="match status" value="1"/>
</dbReference>
<dbReference type="GO" id="GO:0016757">
    <property type="term" value="F:glycosyltransferase activity"/>
    <property type="evidence" value="ECO:0007669"/>
    <property type="project" value="UniProtKB-KW"/>
</dbReference>
<accession>A0A9E4K546</accession>
<evidence type="ECO:0000313" key="3">
    <source>
        <dbReference type="EMBL" id="MCG7939640.1"/>
    </source>
</evidence>